<dbReference type="InterPro" id="IPR036388">
    <property type="entry name" value="WH-like_DNA-bd_sf"/>
</dbReference>
<comment type="caution">
    <text evidence="5">The sequence shown here is derived from an EMBL/GenBank/DDBJ whole genome shotgun (WGS) entry which is preliminary data.</text>
</comment>
<dbReference type="Pfam" id="PF00392">
    <property type="entry name" value="GntR"/>
    <property type="match status" value="1"/>
</dbReference>
<dbReference type="SUPFAM" id="SSF46785">
    <property type="entry name" value="Winged helix' DNA-binding domain"/>
    <property type="match status" value="1"/>
</dbReference>
<dbReference type="GO" id="GO:0003700">
    <property type="term" value="F:DNA-binding transcription factor activity"/>
    <property type="evidence" value="ECO:0007669"/>
    <property type="project" value="InterPro"/>
</dbReference>
<reference evidence="5 6" key="1">
    <citation type="submission" date="2019-03" db="EMBL/GenBank/DDBJ databases">
        <title>Whole genome sequence of a novel Rubrobacter taiwanensis strain, isolated from Yellowstone National Park.</title>
        <authorList>
            <person name="Freed S."/>
            <person name="Ramaley R.F."/>
            <person name="Kyndt J.A."/>
        </authorList>
    </citation>
    <scope>NUCLEOTIDE SEQUENCE [LARGE SCALE GENOMIC DNA]</scope>
    <source>
        <strain evidence="5 6">Yellowstone</strain>
    </source>
</reference>
<dbReference type="InterPro" id="IPR000524">
    <property type="entry name" value="Tscrpt_reg_HTH_GntR"/>
</dbReference>
<evidence type="ECO:0000259" key="4">
    <source>
        <dbReference type="PROSITE" id="PS50949"/>
    </source>
</evidence>
<dbReference type="InterPro" id="IPR008920">
    <property type="entry name" value="TF_FadR/GntR_C"/>
</dbReference>
<dbReference type="PANTHER" id="PTHR43537">
    <property type="entry name" value="TRANSCRIPTIONAL REGULATOR, GNTR FAMILY"/>
    <property type="match status" value="1"/>
</dbReference>
<dbReference type="PROSITE" id="PS50949">
    <property type="entry name" value="HTH_GNTR"/>
    <property type="match status" value="1"/>
</dbReference>
<dbReference type="SMART" id="SM00345">
    <property type="entry name" value="HTH_GNTR"/>
    <property type="match status" value="1"/>
</dbReference>
<dbReference type="AlphaFoldDB" id="A0A4R1BSF3"/>
<dbReference type="InterPro" id="IPR011711">
    <property type="entry name" value="GntR_C"/>
</dbReference>
<dbReference type="OrthoDB" id="9816161at2"/>
<dbReference type="InterPro" id="IPR036390">
    <property type="entry name" value="WH_DNA-bd_sf"/>
</dbReference>
<accession>A0A4R1BSF3</accession>
<dbReference type="EMBL" id="SKBU01000001">
    <property type="protein sequence ID" value="TCJ20734.1"/>
    <property type="molecule type" value="Genomic_DNA"/>
</dbReference>
<dbReference type="Proteomes" id="UP000295244">
    <property type="component" value="Unassembled WGS sequence"/>
</dbReference>
<evidence type="ECO:0000313" key="5">
    <source>
        <dbReference type="EMBL" id="TCJ20734.1"/>
    </source>
</evidence>
<evidence type="ECO:0000313" key="6">
    <source>
        <dbReference type="Proteomes" id="UP000295244"/>
    </source>
</evidence>
<dbReference type="SUPFAM" id="SSF48008">
    <property type="entry name" value="GntR ligand-binding domain-like"/>
    <property type="match status" value="1"/>
</dbReference>
<dbReference type="SMART" id="SM00895">
    <property type="entry name" value="FCD"/>
    <property type="match status" value="1"/>
</dbReference>
<keyword evidence="2" id="KW-0238">DNA-binding</keyword>
<gene>
    <name evidence="5" type="ORF">E0L93_00435</name>
</gene>
<proteinExistence type="predicted"/>
<dbReference type="PRINTS" id="PR00035">
    <property type="entry name" value="HTHGNTR"/>
</dbReference>
<feature type="domain" description="HTH gntR-type" evidence="4">
    <location>
        <begin position="33"/>
        <end position="100"/>
    </location>
</feature>
<dbReference type="Gene3D" id="1.10.10.10">
    <property type="entry name" value="Winged helix-like DNA-binding domain superfamily/Winged helix DNA-binding domain"/>
    <property type="match status" value="1"/>
</dbReference>
<dbReference type="CDD" id="cd07377">
    <property type="entry name" value="WHTH_GntR"/>
    <property type="match status" value="1"/>
</dbReference>
<sequence length="257" mass="29465">MEVSESSDRRAVASLRYLVYHIRVTNLRPIKTTYVNESVYEALERAILHGELPPRAALNDRRLAEMLGVSRTPVRDALHRLEGSGLVERRGRHGWAVAGLEPRDVEEVFELRRVLEPLGLERLAETWEGAAVRELSGFFGGFDEPLRREQYPEYLGRDHDFHKKIVACSRNSRVIGFYGILEQQIDRVRHYLSYGYEGRVEASLAEHKRICAAIGARELESAKGLLLEHLNMVEKTMVSFVESQDLERIIRERGIGE</sequence>
<keyword evidence="3" id="KW-0804">Transcription</keyword>
<keyword evidence="1" id="KW-0805">Transcription regulation</keyword>
<dbReference type="Gene3D" id="1.20.120.530">
    <property type="entry name" value="GntR ligand-binding domain-like"/>
    <property type="match status" value="1"/>
</dbReference>
<dbReference type="GO" id="GO:0003677">
    <property type="term" value="F:DNA binding"/>
    <property type="evidence" value="ECO:0007669"/>
    <property type="project" value="UniProtKB-KW"/>
</dbReference>
<dbReference type="PANTHER" id="PTHR43537:SF24">
    <property type="entry name" value="GLUCONATE OPERON TRANSCRIPTIONAL REPRESSOR"/>
    <property type="match status" value="1"/>
</dbReference>
<protein>
    <submittedName>
        <fullName evidence="5">GntR family transcriptional regulator</fullName>
    </submittedName>
</protein>
<organism evidence="5 6">
    <name type="scientific">Rubrobacter taiwanensis</name>
    <dbReference type="NCBI Taxonomy" id="185139"/>
    <lineage>
        <taxon>Bacteria</taxon>
        <taxon>Bacillati</taxon>
        <taxon>Actinomycetota</taxon>
        <taxon>Rubrobacteria</taxon>
        <taxon>Rubrobacterales</taxon>
        <taxon>Rubrobacteraceae</taxon>
        <taxon>Rubrobacter</taxon>
    </lineage>
</organism>
<keyword evidence="6" id="KW-1185">Reference proteome</keyword>
<name>A0A4R1BSF3_9ACTN</name>
<evidence type="ECO:0000256" key="3">
    <source>
        <dbReference type="ARBA" id="ARBA00023163"/>
    </source>
</evidence>
<evidence type="ECO:0000256" key="2">
    <source>
        <dbReference type="ARBA" id="ARBA00023125"/>
    </source>
</evidence>
<evidence type="ECO:0000256" key="1">
    <source>
        <dbReference type="ARBA" id="ARBA00023015"/>
    </source>
</evidence>
<dbReference type="Pfam" id="PF07729">
    <property type="entry name" value="FCD"/>
    <property type="match status" value="1"/>
</dbReference>